<proteinExistence type="predicted"/>
<evidence type="ECO:0000256" key="4">
    <source>
        <dbReference type="ARBA" id="ARBA00022741"/>
    </source>
</evidence>
<organism evidence="8 9">
    <name type="scientific">Halanaerobacter jeridensis</name>
    <dbReference type="NCBI Taxonomy" id="706427"/>
    <lineage>
        <taxon>Bacteria</taxon>
        <taxon>Bacillati</taxon>
        <taxon>Bacillota</taxon>
        <taxon>Clostridia</taxon>
        <taxon>Halanaerobiales</taxon>
        <taxon>Halobacteroidaceae</taxon>
        <taxon>Halanaerobacter</taxon>
    </lineage>
</organism>
<dbReference type="SUPFAM" id="SSF50465">
    <property type="entry name" value="EF-Tu/eEF-1alpha/eIF2-gamma C-terminal domain"/>
    <property type="match status" value="1"/>
</dbReference>
<dbReference type="InterPro" id="IPR059117">
    <property type="entry name" value="APS_kinase_dom"/>
</dbReference>
<dbReference type="SUPFAM" id="SSF52540">
    <property type="entry name" value="P-loop containing nucleoside triphosphate hydrolases"/>
    <property type="match status" value="2"/>
</dbReference>
<keyword evidence="2 8" id="KW-0808">Transferase</keyword>
<evidence type="ECO:0000256" key="2">
    <source>
        <dbReference type="ARBA" id="ARBA00022679"/>
    </source>
</evidence>
<dbReference type="PANTHER" id="PTHR23115">
    <property type="entry name" value="TRANSLATION FACTOR"/>
    <property type="match status" value="1"/>
</dbReference>
<dbReference type="InterPro" id="IPR027417">
    <property type="entry name" value="P-loop_NTPase"/>
</dbReference>
<evidence type="ECO:0000256" key="6">
    <source>
        <dbReference type="ARBA" id="ARBA00023134"/>
    </source>
</evidence>
<dbReference type="InterPro" id="IPR009000">
    <property type="entry name" value="Transl_B-barrel_sf"/>
</dbReference>
<dbReference type="CDD" id="cd04095">
    <property type="entry name" value="CysN_NoDQ_III"/>
    <property type="match status" value="1"/>
</dbReference>
<reference evidence="8" key="1">
    <citation type="submission" date="2021-01" db="EMBL/GenBank/DDBJ databases">
        <title>Genomic Encyclopedia of Type Strains, Phase IV (KMG-IV): sequencing the most valuable type-strain genomes for metagenomic binning, comparative biology and taxonomic classification.</title>
        <authorList>
            <person name="Goeker M."/>
        </authorList>
    </citation>
    <scope>NUCLEOTIDE SEQUENCE</scope>
    <source>
        <strain evidence="8">DSM 23230</strain>
    </source>
</reference>
<dbReference type="GO" id="GO:0004781">
    <property type="term" value="F:sulfate adenylyltransferase (ATP) activity"/>
    <property type="evidence" value="ECO:0007669"/>
    <property type="project" value="UniProtKB-EC"/>
</dbReference>
<dbReference type="GO" id="GO:0005525">
    <property type="term" value="F:GTP binding"/>
    <property type="evidence" value="ECO:0007669"/>
    <property type="project" value="UniProtKB-KW"/>
</dbReference>
<accession>A0A938XV27</accession>
<dbReference type="Pfam" id="PF22594">
    <property type="entry name" value="GTP-eEF1A_C"/>
    <property type="match status" value="1"/>
</dbReference>
<dbReference type="InterPro" id="IPR044139">
    <property type="entry name" value="CysN_NoDQ_III"/>
</dbReference>
<dbReference type="PROSITE" id="PS51722">
    <property type="entry name" value="G_TR_2"/>
    <property type="match status" value="1"/>
</dbReference>
<dbReference type="InterPro" id="IPR031157">
    <property type="entry name" value="G_TR_CS"/>
</dbReference>
<dbReference type="InterPro" id="IPR000795">
    <property type="entry name" value="T_Tr_GTP-bd_dom"/>
</dbReference>
<name>A0A938XV27_9FIRM</name>
<dbReference type="SUPFAM" id="SSF50447">
    <property type="entry name" value="Translation proteins"/>
    <property type="match status" value="1"/>
</dbReference>
<dbReference type="InterPro" id="IPR005225">
    <property type="entry name" value="Small_GTP-bd"/>
</dbReference>
<dbReference type="InterPro" id="IPR011779">
    <property type="entry name" value="SO4_adenylTrfase_lsu"/>
</dbReference>
<evidence type="ECO:0000313" key="9">
    <source>
        <dbReference type="Proteomes" id="UP000774000"/>
    </source>
</evidence>
<protein>
    <recommendedName>
        <fullName evidence="1">sulfate adenylyltransferase</fullName>
        <ecNumber evidence="1">2.7.7.4</ecNumber>
    </recommendedName>
</protein>
<dbReference type="Proteomes" id="UP000774000">
    <property type="component" value="Unassembled WGS sequence"/>
</dbReference>
<gene>
    <name evidence="8" type="ORF">JOC47_002948</name>
</gene>
<feature type="domain" description="Tr-type G" evidence="7">
    <location>
        <begin position="11"/>
        <end position="222"/>
    </location>
</feature>
<dbReference type="InterPro" id="IPR009001">
    <property type="entry name" value="Transl_elong_EF1A/Init_IF2_C"/>
</dbReference>
<dbReference type="EC" id="2.7.7.4" evidence="1"/>
<evidence type="ECO:0000256" key="3">
    <source>
        <dbReference type="ARBA" id="ARBA00022695"/>
    </source>
</evidence>
<keyword evidence="4" id="KW-0547">Nucleotide-binding</keyword>
<dbReference type="InterPro" id="IPR054696">
    <property type="entry name" value="GTP-eEF1A_C"/>
</dbReference>
<dbReference type="GO" id="GO:0005524">
    <property type="term" value="F:ATP binding"/>
    <property type="evidence" value="ECO:0007669"/>
    <property type="project" value="UniProtKB-KW"/>
</dbReference>
<dbReference type="PROSITE" id="PS00301">
    <property type="entry name" value="G_TR_1"/>
    <property type="match status" value="1"/>
</dbReference>
<dbReference type="Gene3D" id="2.40.30.10">
    <property type="entry name" value="Translation factors"/>
    <property type="match status" value="2"/>
</dbReference>
<dbReference type="EMBL" id="JAFBDQ010000024">
    <property type="protein sequence ID" value="MBM7558078.1"/>
    <property type="molecule type" value="Genomic_DNA"/>
</dbReference>
<dbReference type="NCBIfam" id="TIGR02034">
    <property type="entry name" value="CysN"/>
    <property type="match status" value="1"/>
</dbReference>
<evidence type="ECO:0000256" key="1">
    <source>
        <dbReference type="ARBA" id="ARBA00012391"/>
    </source>
</evidence>
<dbReference type="Gene3D" id="3.40.50.300">
    <property type="entry name" value="P-loop containing nucleotide triphosphate hydrolases"/>
    <property type="match status" value="2"/>
</dbReference>
<dbReference type="GO" id="GO:0006790">
    <property type="term" value="P:sulfur compound metabolic process"/>
    <property type="evidence" value="ECO:0007669"/>
    <property type="project" value="InterPro"/>
</dbReference>
<dbReference type="PRINTS" id="PR00315">
    <property type="entry name" value="ELONGATNFCT"/>
</dbReference>
<keyword evidence="5" id="KW-0067">ATP-binding</keyword>
<dbReference type="AlphaFoldDB" id="A0A938XV27"/>
<keyword evidence="9" id="KW-1185">Reference proteome</keyword>
<dbReference type="Pfam" id="PF01583">
    <property type="entry name" value="APS_kinase"/>
    <property type="match status" value="1"/>
</dbReference>
<sequence length="605" mass="68134">MTNKTHDSRGDQDMNIVIAGHVDHGKSTIIGRLLADTDSLPEGKLESVKETCRRNSKPFEYAFLLDALKDEQDQGITIDSARVFFETDLRKYIILDAPGHIEFLKNMVTGAARAEAALLVIDADEGIQENSKRHCYMLSMLGIDQVAVLVNKMDLVDYDEETYRKIVADYTEFLEEIGMEASSFIPVSGMEGDNLASLSDNMLWYEEETVLDLLDSFKSQPLPENKPFRMPVQDVYKFTRGGDDRRIISGTIESGQVSVGDEVVFYPSGKSSTVKSIEGFNRPDTDTIGAGYSTGFTLDEQIFIKRGEVATLADEKDPHSAARIKTNLFWLGKEPLTKDKEYHLKLGTSKVKARLEKIERVIDASDLSQSEDKGQVELHDVAQCVFKLDSAISFDLANELEHSSRFVIVDDYEIAGGGLVEESLEDEQSWVREKVMLRNYKWEKSRINREERAEKYSQQPTLVLLTGEEDVGKKPTAKALEQELFDSGRVVYFLGIGNLLYGVDADIKGDENHKEEHLRRLAEVSHIMLDAGSILVVTAVELSQDDLELIQTTVNPQQIETVWLGENVTTDIEYDLHIDEFETEEKAALQVKGMLQDRGILFKAW</sequence>
<dbReference type="RefSeq" id="WP_204703074.1">
    <property type="nucleotide sequence ID" value="NZ_JAFBDQ010000024.1"/>
</dbReference>
<dbReference type="GO" id="GO:0003924">
    <property type="term" value="F:GTPase activity"/>
    <property type="evidence" value="ECO:0007669"/>
    <property type="project" value="InterPro"/>
</dbReference>
<dbReference type="NCBIfam" id="TIGR00231">
    <property type="entry name" value="small_GTP"/>
    <property type="match status" value="1"/>
</dbReference>
<comment type="caution">
    <text evidence="8">The sequence shown here is derived from an EMBL/GenBank/DDBJ whole genome shotgun (WGS) entry which is preliminary data.</text>
</comment>
<keyword evidence="3 8" id="KW-0548">Nucleotidyltransferase</keyword>
<keyword evidence="6" id="KW-0342">GTP-binding</keyword>
<evidence type="ECO:0000256" key="5">
    <source>
        <dbReference type="ARBA" id="ARBA00022840"/>
    </source>
</evidence>
<dbReference type="InterPro" id="IPR050100">
    <property type="entry name" value="TRAFAC_GTPase_members"/>
</dbReference>
<dbReference type="Pfam" id="PF00009">
    <property type="entry name" value="GTP_EFTU"/>
    <property type="match status" value="1"/>
</dbReference>
<evidence type="ECO:0000313" key="8">
    <source>
        <dbReference type="EMBL" id="MBM7558078.1"/>
    </source>
</evidence>
<evidence type="ECO:0000259" key="7">
    <source>
        <dbReference type="PROSITE" id="PS51722"/>
    </source>
</evidence>